<keyword evidence="2" id="KW-1185">Reference proteome</keyword>
<gene>
    <name evidence="1" type="ORF">CA54_45280</name>
</gene>
<protein>
    <submittedName>
        <fullName evidence="1">Uncharacterized protein</fullName>
    </submittedName>
</protein>
<dbReference type="EMBL" id="SJPP01000002">
    <property type="protein sequence ID" value="TWU09288.1"/>
    <property type="molecule type" value="Genomic_DNA"/>
</dbReference>
<evidence type="ECO:0000313" key="1">
    <source>
        <dbReference type="EMBL" id="TWU09288.1"/>
    </source>
</evidence>
<sequence length="172" mass="19498">MRKLSTRFSRNWAVRRAFARCWLYGFKKEVHRIGGLEQAMKFFHLLMLLLILRPCPACLANEVVAEIVTPQAVGTLSPHTIQDVCKCPRPHRRGHHHAPQQSPAQHSCPCCFTNIWAARVTSTFSLPRNGAEEGTLLGFQEVDSTQLTFRTIIETTRVALPNRDEISLPLLL</sequence>
<comment type="caution">
    <text evidence="1">The sequence shown here is derived from an EMBL/GenBank/DDBJ whole genome shotgun (WGS) entry which is preliminary data.</text>
</comment>
<reference evidence="1 2" key="1">
    <citation type="submission" date="2019-02" db="EMBL/GenBank/DDBJ databases">
        <title>Deep-cultivation of Planctomycetes and their phenomic and genomic characterization uncovers novel biology.</title>
        <authorList>
            <person name="Wiegand S."/>
            <person name="Jogler M."/>
            <person name="Boedeker C."/>
            <person name="Pinto D."/>
            <person name="Vollmers J."/>
            <person name="Rivas-Marin E."/>
            <person name="Kohn T."/>
            <person name="Peeters S.H."/>
            <person name="Heuer A."/>
            <person name="Rast P."/>
            <person name="Oberbeckmann S."/>
            <person name="Bunk B."/>
            <person name="Jeske O."/>
            <person name="Meyerdierks A."/>
            <person name="Storesund J.E."/>
            <person name="Kallscheuer N."/>
            <person name="Luecker S."/>
            <person name="Lage O.M."/>
            <person name="Pohl T."/>
            <person name="Merkel B.J."/>
            <person name="Hornburger P."/>
            <person name="Mueller R.-W."/>
            <person name="Bruemmer F."/>
            <person name="Labrenz M."/>
            <person name="Spormann A.M."/>
            <person name="Op Den Camp H."/>
            <person name="Overmann J."/>
            <person name="Amann R."/>
            <person name="Jetten M.S.M."/>
            <person name="Mascher T."/>
            <person name="Medema M.H."/>
            <person name="Devos D.P."/>
            <person name="Kaster A.-K."/>
            <person name="Ovreas L."/>
            <person name="Rohde M."/>
            <person name="Galperin M.Y."/>
            <person name="Jogler C."/>
        </authorList>
    </citation>
    <scope>NUCLEOTIDE SEQUENCE [LARGE SCALE GENOMIC DNA]</scope>
    <source>
        <strain evidence="1 2">CA54</strain>
    </source>
</reference>
<name>A0A5C6BBD1_9PLAN</name>
<accession>A0A5C6BBD1</accession>
<dbReference type="AlphaFoldDB" id="A0A5C6BBD1"/>
<organism evidence="1 2">
    <name type="scientific">Symmachiella macrocystis</name>
    <dbReference type="NCBI Taxonomy" id="2527985"/>
    <lineage>
        <taxon>Bacteria</taxon>
        <taxon>Pseudomonadati</taxon>
        <taxon>Planctomycetota</taxon>
        <taxon>Planctomycetia</taxon>
        <taxon>Planctomycetales</taxon>
        <taxon>Planctomycetaceae</taxon>
        <taxon>Symmachiella</taxon>
    </lineage>
</organism>
<dbReference type="Proteomes" id="UP000320735">
    <property type="component" value="Unassembled WGS sequence"/>
</dbReference>
<proteinExistence type="predicted"/>
<evidence type="ECO:0000313" key="2">
    <source>
        <dbReference type="Proteomes" id="UP000320735"/>
    </source>
</evidence>